<protein>
    <submittedName>
        <fullName evidence="2">Uncharacterized protein</fullName>
    </submittedName>
</protein>
<dbReference type="STRING" id="649760.HMPREF0971_03279"/>
<gene>
    <name evidence="2" type="ORF">HMPREF0971_03279</name>
</gene>
<comment type="caution">
    <text evidence="2">The sequence shown here is derived from an EMBL/GenBank/DDBJ whole genome shotgun (WGS) entry which is preliminary data.</text>
</comment>
<sequence>MENDNISCAFMIFMVLNIIIFVFYVYLCTISNITIFNIWKRKSLVLSIL</sequence>
<evidence type="ECO:0000313" key="3">
    <source>
        <dbReference type="Proteomes" id="UP000004079"/>
    </source>
</evidence>
<keyword evidence="1" id="KW-0472">Membrane</keyword>
<feature type="transmembrane region" description="Helical" evidence="1">
    <location>
        <begin position="12"/>
        <end position="39"/>
    </location>
</feature>
<name>D1QW84_9BACT</name>
<dbReference type="EMBL" id="ACUZ02000066">
    <property type="protein sequence ID" value="EFB30424.1"/>
    <property type="molecule type" value="Genomic_DNA"/>
</dbReference>
<dbReference type="Proteomes" id="UP000004079">
    <property type="component" value="Unassembled WGS sequence"/>
</dbReference>
<dbReference type="HOGENOM" id="CLU_3139233_0_0_10"/>
<reference evidence="2 3" key="1">
    <citation type="submission" date="2009-11" db="EMBL/GenBank/DDBJ databases">
        <authorList>
            <person name="Weinstock G."/>
            <person name="Sodergren E."/>
            <person name="Clifton S."/>
            <person name="Fulton L."/>
            <person name="Fulton B."/>
            <person name="Courtney L."/>
            <person name="Fronick C."/>
            <person name="Harrison M."/>
            <person name="Strong C."/>
            <person name="Farmer C."/>
            <person name="Delahaunty K."/>
            <person name="Markovic C."/>
            <person name="Hall O."/>
            <person name="Minx P."/>
            <person name="Tomlinson C."/>
            <person name="Mitreva M."/>
            <person name="Nelson J."/>
            <person name="Hou S."/>
            <person name="Wollam A."/>
            <person name="Pepin K.H."/>
            <person name="Johnson M."/>
            <person name="Bhonagiri V."/>
            <person name="Nash W.E."/>
            <person name="Warren W."/>
            <person name="Chinwalla A."/>
            <person name="Mardis E.R."/>
            <person name="Wilson R.K."/>
        </authorList>
    </citation>
    <scope>NUCLEOTIDE SEQUENCE [LARGE SCALE GENOMIC DNA]</scope>
    <source>
        <strain evidence="2 3">F0302</strain>
    </source>
</reference>
<keyword evidence="1" id="KW-0812">Transmembrane</keyword>
<evidence type="ECO:0000256" key="1">
    <source>
        <dbReference type="SAM" id="Phobius"/>
    </source>
</evidence>
<evidence type="ECO:0000313" key="2">
    <source>
        <dbReference type="EMBL" id="EFB30424.1"/>
    </source>
</evidence>
<organism evidence="2 3">
    <name type="scientific">Segatella oris F0302</name>
    <dbReference type="NCBI Taxonomy" id="649760"/>
    <lineage>
        <taxon>Bacteria</taxon>
        <taxon>Pseudomonadati</taxon>
        <taxon>Bacteroidota</taxon>
        <taxon>Bacteroidia</taxon>
        <taxon>Bacteroidales</taxon>
        <taxon>Prevotellaceae</taxon>
        <taxon>Segatella</taxon>
    </lineage>
</organism>
<proteinExistence type="predicted"/>
<keyword evidence="1" id="KW-1133">Transmembrane helix</keyword>
<accession>D1QW84</accession>
<dbReference type="AlphaFoldDB" id="D1QW84"/>